<reference evidence="2 3" key="1">
    <citation type="submission" date="2018-10" db="EMBL/GenBank/DDBJ databases">
        <authorList>
            <person name="Ekblom R."/>
            <person name="Jareborg N."/>
        </authorList>
    </citation>
    <scope>NUCLEOTIDE SEQUENCE [LARGE SCALE GENOMIC DNA]</scope>
    <source>
        <tissue evidence="2">Muscle</tissue>
    </source>
</reference>
<comment type="caution">
    <text evidence="2">The sequence shown here is derived from an EMBL/GenBank/DDBJ whole genome shotgun (WGS) entry which is preliminary data.</text>
</comment>
<organism evidence="2 3">
    <name type="scientific">Gulo gulo</name>
    <name type="common">Wolverine</name>
    <name type="synonym">Gluton</name>
    <dbReference type="NCBI Taxonomy" id="48420"/>
    <lineage>
        <taxon>Eukaryota</taxon>
        <taxon>Metazoa</taxon>
        <taxon>Chordata</taxon>
        <taxon>Craniata</taxon>
        <taxon>Vertebrata</taxon>
        <taxon>Euteleostomi</taxon>
        <taxon>Mammalia</taxon>
        <taxon>Eutheria</taxon>
        <taxon>Laurasiatheria</taxon>
        <taxon>Carnivora</taxon>
        <taxon>Caniformia</taxon>
        <taxon>Musteloidea</taxon>
        <taxon>Mustelidae</taxon>
        <taxon>Guloninae</taxon>
        <taxon>Gulo</taxon>
    </lineage>
</organism>
<evidence type="ECO:0000256" key="1">
    <source>
        <dbReference type="SAM" id="MobiDB-lite"/>
    </source>
</evidence>
<dbReference type="Proteomes" id="UP000269945">
    <property type="component" value="Unassembled WGS sequence"/>
</dbReference>
<feature type="region of interest" description="Disordered" evidence="1">
    <location>
        <begin position="17"/>
        <end position="50"/>
    </location>
</feature>
<evidence type="ECO:0000313" key="2">
    <source>
        <dbReference type="EMBL" id="VCX42180.1"/>
    </source>
</evidence>
<feature type="compositionally biased region" description="Polar residues" evidence="1">
    <location>
        <begin position="41"/>
        <end position="50"/>
    </location>
</feature>
<name>A0A9X9MDF8_GULGU</name>
<dbReference type="EMBL" id="CYRY02046462">
    <property type="protein sequence ID" value="VCX42180.1"/>
    <property type="molecule type" value="Genomic_DNA"/>
</dbReference>
<evidence type="ECO:0000313" key="3">
    <source>
        <dbReference type="Proteomes" id="UP000269945"/>
    </source>
</evidence>
<dbReference type="AlphaFoldDB" id="A0A9X9MDF8"/>
<accession>A0A9X9MDF8</accession>
<gene>
    <name evidence="2" type="ORF">BN2614_LOCUS1</name>
</gene>
<sequence length="50" mass="5709">MVSTHELENVLLVQVEEKDQHDSLHGSEPSWLEDEHEAQGNLRQNLNCGL</sequence>
<protein>
    <submittedName>
        <fullName evidence="2">Uncharacterized protein</fullName>
    </submittedName>
</protein>
<proteinExistence type="predicted"/>
<keyword evidence="3" id="KW-1185">Reference proteome</keyword>